<name>A0A6G1HMK2_9PEZI</name>
<dbReference type="GO" id="GO:0071013">
    <property type="term" value="C:catalytic step 2 spliceosome"/>
    <property type="evidence" value="ECO:0007669"/>
    <property type="project" value="TreeGrafter"/>
</dbReference>
<keyword evidence="6" id="KW-1185">Reference proteome</keyword>
<protein>
    <recommendedName>
        <fullName evidence="7">Nuclear protein DGCR14</fullName>
    </recommendedName>
</protein>
<evidence type="ECO:0000256" key="3">
    <source>
        <dbReference type="ARBA" id="ARBA00023242"/>
    </source>
</evidence>
<dbReference type="EMBL" id="ML996704">
    <property type="protein sequence ID" value="KAF2397131.1"/>
    <property type="molecule type" value="Genomic_DNA"/>
</dbReference>
<comment type="similarity">
    <text evidence="2">Belongs to the ESS2 family.</text>
</comment>
<proteinExistence type="inferred from homology"/>
<feature type="non-terminal residue" evidence="5">
    <location>
        <position position="402"/>
    </location>
</feature>
<comment type="subcellular location">
    <subcellularLocation>
        <location evidence="1">Nucleus</location>
    </subcellularLocation>
</comment>
<evidence type="ECO:0000256" key="2">
    <source>
        <dbReference type="ARBA" id="ARBA00009072"/>
    </source>
</evidence>
<reference evidence="5" key="1">
    <citation type="journal article" date="2020" name="Stud. Mycol.">
        <title>101 Dothideomycetes genomes: a test case for predicting lifestyles and emergence of pathogens.</title>
        <authorList>
            <person name="Haridas S."/>
            <person name="Albert R."/>
            <person name="Binder M."/>
            <person name="Bloem J."/>
            <person name="Labutti K."/>
            <person name="Salamov A."/>
            <person name="Andreopoulos B."/>
            <person name="Baker S."/>
            <person name="Barry K."/>
            <person name="Bills G."/>
            <person name="Bluhm B."/>
            <person name="Cannon C."/>
            <person name="Castanera R."/>
            <person name="Culley D."/>
            <person name="Daum C."/>
            <person name="Ezra D."/>
            <person name="Gonzalez J."/>
            <person name="Henrissat B."/>
            <person name="Kuo A."/>
            <person name="Liang C."/>
            <person name="Lipzen A."/>
            <person name="Lutzoni F."/>
            <person name="Magnuson J."/>
            <person name="Mondo S."/>
            <person name="Nolan M."/>
            <person name="Ohm R."/>
            <person name="Pangilinan J."/>
            <person name="Park H.-J."/>
            <person name="Ramirez L."/>
            <person name="Alfaro M."/>
            <person name="Sun H."/>
            <person name="Tritt A."/>
            <person name="Yoshinaga Y."/>
            <person name="Zwiers L.-H."/>
            <person name="Turgeon B."/>
            <person name="Goodwin S."/>
            <person name="Spatafora J."/>
            <person name="Crous P."/>
            <person name="Grigoriev I."/>
        </authorList>
    </citation>
    <scope>NUCLEOTIDE SEQUENCE</scope>
    <source>
        <strain evidence="5">CBS 262.69</strain>
    </source>
</reference>
<feature type="region of interest" description="Disordered" evidence="4">
    <location>
        <begin position="1"/>
        <end position="24"/>
    </location>
</feature>
<evidence type="ECO:0000313" key="5">
    <source>
        <dbReference type="EMBL" id="KAF2397131.1"/>
    </source>
</evidence>
<evidence type="ECO:0000256" key="4">
    <source>
        <dbReference type="SAM" id="MobiDB-lite"/>
    </source>
</evidence>
<dbReference type="OrthoDB" id="19679at2759"/>
<dbReference type="PANTHER" id="PTHR12940">
    <property type="entry name" value="ES-2 PROTEIN - RELATED"/>
    <property type="match status" value="1"/>
</dbReference>
<evidence type="ECO:0000256" key="1">
    <source>
        <dbReference type="ARBA" id="ARBA00004123"/>
    </source>
</evidence>
<accession>A0A6G1HMK2</accession>
<dbReference type="AlphaFoldDB" id="A0A6G1HMK2"/>
<evidence type="ECO:0000313" key="6">
    <source>
        <dbReference type="Proteomes" id="UP000799640"/>
    </source>
</evidence>
<dbReference type="InterPro" id="IPR019148">
    <property type="entry name" value="Nuclear_protein_DGCR14_ESS-2"/>
</dbReference>
<evidence type="ECO:0008006" key="7">
    <source>
        <dbReference type="Google" id="ProtNLM"/>
    </source>
</evidence>
<dbReference type="Pfam" id="PF09751">
    <property type="entry name" value="Es2"/>
    <property type="match status" value="1"/>
</dbReference>
<dbReference type="Proteomes" id="UP000799640">
    <property type="component" value="Unassembled WGS sequence"/>
</dbReference>
<keyword evidence="3" id="KW-0539">Nucleus</keyword>
<feature type="non-terminal residue" evidence="5">
    <location>
        <position position="1"/>
    </location>
</feature>
<organism evidence="5 6">
    <name type="scientific">Trichodelitschia bisporula</name>
    <dbReference type="NCBI Taxonomy" id="703511"/>
    <lineage>
        <taxon>Eukaryota</taxon>
        <taxon>Fungi</taxon>
        <taxon>Dikarya</taxon>
        <taxon>Ascomycota</taxon>
        <taxon>Pezizomycotina</taxon>
        <taxon>Dothideomycetes</taxon>
        <taxon>Dothideomycetes incertae sedis</taxon>
        <taxon>Phaeotrichales</taxon>
        <taxon>Phaeotrichaceae</taxon>
        <taxon>Trichodelitschia</taxon>
    </lineage>
</organism>
<dbReference type="PANTHER" id="PTHR12940:SF0">
    <property type="entry name" value="SPLICING FACTOR ESS-2 HOMOLOG"/>
    <property type="match status" value="1"/>
</dbReference>
<feature type="compositionally biased region" description="Basic and acidic residues" evidence="4">
    <location>
        <begin position="359"/>
        <end position="373"/>
    </location>
</feature>
<sequence>ALVKRSADVALMGPPPPPKRIKRPSTVLDEDTYTKALSHIIARDFFPGLQETEAQQEYLDALESKDGAWIAEAGQTLTQAMTPGPDGRRYRGRRGTSMAPMMAAAHATPRDWTADTPRTVAESVEEPEKAQHVDLSLSLSAFQAKYTSEDNESFNALLDKQNNKRAENYAWAWNENKILAPRQIAYRERQAKLEASRAESQLQVYEDTRPAMPEHKVSAPRNALMFIPDSIEDSQVTVSQAAEARSNAPPKAVLHDNTRMPIAAPVEPPIPPSPSMSAIDAAIAGRPRPTHSEAGYIGSETPRVAGYAFVDAEPTSAELAAKHGYDPSSLLSQIAADASPSPFKINEVSTREALHHRLVDKHKQSTRPVEDARSPIPRFLSGAKKKPGSLTPAAQRLLGEIG</sequence>
<feature type="region of interest" description="Disordered" evidence="4">
    <location>
        <begin position="359"/>
        <end position="402"/>
    </location>
</feature>
<gene>
    <name evidence="5" type="ORF">EJ06DRAFT_454340</name>
</gene>